<dbReference type="AlphaFoldDB" id="A0A1F6CP98"/>
<keyword evidence="1" id="KW-1133">Transmembrane helix</keyword>
<accession>A0A1F6CP98</accession>
<dbReference type="EMBL" id="MFKV01000004">
    <property type="protein sequence ID" value="OGG51006.1"/>
    <property type="molecule type" value="Genomic_DNA"/>
</dbReference>
<keyword evidence="1" id="KW-0812">Transmembrane</keyword>
<dbReference type="Proteomes" id="UP000178370">
    <property type="component" value="Unassembled WGS sequence"/>
</dbReference>
<comment type="caution">
    <text evidence="2">The sequence shown here is derived from an EMBL/GenBank/DDBJ whole genome shotgun (WGS) entry which is preliminary data.</text>
</comment>
<reference evidence="2 3" key="1">
    <citation type="journal article" date="2016" name="Nat. Commun.">
        <title>Thousands of microbial genomes shed light on interconnected biogeochemical processes in an aquifer system.</title>
        <authorList>
            <person name="Anantharaman K."/>
            <person name="Brown C.T."/>
            <person name="Hug L.A."/>
            <person name="Sharon I."/>
            <person name="Castelle C.J."/>
            <person name="Probst A.J."/>
            <person name="Thomas B.C."/>
            <person name="Singh A."/>
            <person name="Wilkins M.J."/>
            <person name="Karaoz U."/>
            <person name="Brodie E.L."/>
            <person name="Williams K.H."/>
            <person name="Hubbard S.S."/>
            <person name="Banfield J.F."/>
        </authorList>
    </citation>
    <scope>NUCLEOTIDE SEQUENCE [LARGE SCALE GENOMIC DNA]</scope>
</reference>
<dbReference type="STRING" id="1798482.A2763_00170"/>
<evidence type="ECO:0000256" key="1">
    <source>
        <dbReference type="SAM" id="Phobius"/>
    </source>
</evidence>
<sequence>MEKERAYRSVSFCIMRARSAYFLRSTSSYQRGFSPIVVTATLSLVALLAVTGWQIDRVVRNKNVATSYVAKAALQAQDDSGIDLSTFLSDSAEVGSTVIGSTVLDGLIGKYNSLQAQGIYTEEVGEKVAEKMAATLTAPVAYRTYAAADVTTVPDTSYERMLAYRSDLQTSLSPLLKNTQAEFEIFAYYVKTNDASYLTELREVAENYRAAIRASVRVVVPKDAQNQHLGILNAMEEFAATLDAMAANADDPFAAVTLLRTYNQAEQHMFVSYKLLADYYRQKKS</sequence>
<evidence type="ECO:0000313" key="3">
    <source>
        <dbReference type="Proteomes" id="UP000178370"/>
    </source>
</evidence>
<gene>
    <name evidence="2" type="ORF">A2763_00170</name>
</gene>
<protein>
    <submittedName>
        <fullName evidence="2">Uncharacterized protein</fullName>
    </submittedName>
</protein>
<proteinExistence type="predicted"/>
<name>A0A1F6CP98_9BACT</name>
<evidence type="ECO:0000313" key="2">
    <source>
        <dbReference type="EMBL" id="OGG51006.1"/>
    </source>
</evidence>
<keyword evidence="1" id="KW-0472">Membrane</keyword>
<organism evidence="2 3">
    <name type="scientific">Candidatus Kaiserbacteria bacterium RIFCSPHIGHO2_01_FULL_54_36</name>
    <dbReference type="NCBI Taxonomy" id="1798482"/>
    <lineage>
        <taxon>Bacteria</taxon>
        <taxon>Candidatus Kaiseribacteriota</taxon>
    </lineage>
</organism>
<feature type="transmembrane region" description="Helical" evidence="1">
    <location>
        <begin position="32"/>
        <end position="53"/>
    </location>
</feature>